<dbReference type="EMBL" id="BJMM01000057">
    <property type="protein sequence ID" value="GEB53626.1"/>
    <property type="molecule type" value="Genomic_DNA"/>
</dbReference>
<proteinExistence type="predicted"/>
<feature type="compositionally biased region" description="Low complexity" evidence="1">
    <location>
        <begin position="18"/>
        <end position="29"/>
    </location>
</feature>
<sequence length="159" mass="17586">MPWTQQKGDEAVGAGTDGKSSSPGMKPGGHIPQDTDLVHSRSKQKAAARYIQDTLGPATHTAGSKADEDTETLTGNPESPTTVRGKLHSWEVWTGVRHRLTVWRAHHDKLVERLQYEHQALLDTGVQLGETDVRTSDSMGRLSEKPRIKSRLDDLSREQ</sequence>
<dbReference type="OrthoDB" id="4170619at2"/>
<dbReference type="AlphaFoldDB" id="A0A4Y3R792"/>
<feature type="region of interest" description="Disordered" evidence="1">
    <location>
        <begin position="1"/>
        <end position="84"/>
    </location>
</feature>
<dbReference type="Proteomes" id="UP000319210">
    <property type="component" value="Unassembled WGS sequence"/>
</dbReference>
<keyword evidence="3" id="KW-1185">Reference proteome</keyword>
<comment type="caution">
    <text evidence="2">The sequence shown here is derived from an EMBL/GenBank/DDBJ whole genome shotgun (WGS) entry which is preliminary data.</text>
</comment>
<evidence type="ECO:0000256" key="1">
    <source>
        <dbReference type="SAM" id="MobiDB-lite"/>
    </source>
</evidence>
<feature type="region of interest" description="Disordered" evidence="1">
    <location>
        <begin position="132"/>
        <end position="159"/>
    </location>
</feature>
<dbReference type="RefSeq" id="WP_086814964.1">
    <property type="nucleotide sequence ID" value="NZ_BJMM01000057.1"/>
</dbReference>
<feature type="compositionally biased region" description="Polar residues" evidence="1">
    <location>
        <begin position="72"/>
        <end position="82"/>
    </location>
</feature>
<gene>
    <name evidence="2" type="ORF">SCA03_61770</name>
</gene>
<reference evidence="2 3" key="1">
    <citation type="submission" date="2019-06" db="EMBL/GenBank/DDBJ databases">
        <title>Whole genome shotgun sequence of Streptomyces cacaoi subsp. cacaoi NBRC 12748.</title>
        <authorList>
            <person name="Hosoyama A."/>
            <person name="Uohara A."/>
            <person name="Ohji S."/>
            <person name="Ichikawa N."/>
        </authorList>
    </citation>
    <scope>NUCLEOTIDE SEQUENCE [LARGE SCALE GENOMIC DNA]</scope>
    <source>
        <strain evidence="2 3">NBRC 12748</strain>
    </source>
</reference>
<feature type="compositionally biased region" description="Basic and acidic residues" evidence="1">
    <location>
        <begin position="142"/>
        <end position="159"/>
    </location>
</feature>
<evidence type="ECO:0000313" key="3">
    <source>
        <dbReference type="Proteomes" id="UP000319210"/>
    </source>
</evidence>
<evidence type="ECO:0000313" key="2">
    <source>
        <dbReference type="EMBL" id="GEB53626.1"/>
    </source>
</evidence>
<organism evidence="2 3">
    <name type="scientific">Streptomyces cacaoi</name>
    <dbReference type="NCBI Taxonomy" id="1898"/>
    <lineage>
        <taxon>Bacteria</taxon>
        <taxon>Bacillati</taxon>
        <taxon>Actinomycetota</taxon>
        <taxon>Actinomycetes</taxon>
        <taxon>Kitasatosporales</taxon>
        <taxon>Streptomycetaceae</taxon>
        <taxon>Streptomyces</taxon>
    </lineage>
</organism>
<protein>
    <submittedName>
        <fullName evidence="2">Uncharacterized protein</fullName>
    </submittedName>
</protein>
<accession>A0A4Y3R792</accession>
<name>A0A4Y3R792_STRCI</name>